<reference evidence="1 2" key="1">
    <citation type="submission" date="2019-06" db="EMBL/GenBank/DDBJ databases">
        <title>Sequencing the genomes of 1000 actinobacteria strains.</title>
        <authorList>
            <person name="Klenk H.-P."/>
        </authorList>
    </citation>
    <scope>NUCLEOTIDE SEQUENCE [LARGE SCALE GENOMIC DNA]</scope>
    <source>
        <strain evidence="1 2">DSM 44826</strain>
    </source>
</reference>
<gene>
    <name evidence="1" type="ORF">FHX73_114096</name>
</gene>
<keyword evidence="2" id="KW-1185">Reference proteome</keyword>
<dbReference type="Gene3D" id="2.60.60.30">
    <property type="entry name" value="sav2460 like domains"/>
    <property type="match status" value="1"/>
</dbReference>
<comment type="caution">
    <text evidence="1">The sequence shown here is derived from an EMBL/GenBank/DDBJ whole genome shotgun (WGS) entry which is preliminary data.</text>
</comment>
<dbReference type="InterPro" id="IPR003325">
    <property type="entry name" value="TerD"/>
</dbReference>
<accession>A0A561ULL6</accession>
<name>A0A561ULL6_9ACTN</name>
<proteinExistence type="predicted"/>
<dbReference type="CDD" id="cd06974">
    <property type="entry name" value="TerD_like"/>
    <property type="match status" value="1"/>
</dbReference>
<organism evidence="1 2">
    <name type="scientific">Kitasatospora viridis</name>
    <dbReference type="NCBI Taxonomy" id="281105"/>
    <lineage>
        <taxon>Bacteria</taxon>
        <taxon>Bacillati</taxon>
        <taxon>Actinomycetota</taxon>
        <taxon>Actinomycetes</taxon>
        <taxon>Kitasatosporales</taxon>
        <taxon>Streptomycetaceae</taxon>
        <taxon>Kitasatospora</taxon>
    </lineage>
</organism>
<dbReference type="Proteomes" id="UP000317940">
    <property type="component" value="Unassembled WGS sequence"/>
</dbReference>
<evidence type="ECO:0000313" key="2">
    <source>
        <dbReference type="Proteomes" id="UP000317940"/>
    </source>
</evidence>
<evidence type="ECO:0000313" key="1">
    <source>
        <dbReference type="EMBL" id="TWG00224.1"/>
    </source>
</evidence>
<protein>
    <submittedName>
        <fullName evidence="1">Tellurite resistance protein TerA</fullName>
    </submittedName>
</protein>
<dbReference type="AlphaFoldDB" id="A0A561ULL6"/>
<dbReference type="EMBL" id="VIWT01000001">
    <property type="protein sequence ID" value="TWG00224.1"/>
    <property type="molecule type" value="Genomic_DNA"/>
</dbReference>
<sequence length="264" mass="28994">MVRQAGVTAGDGRSRAGGGTVANAVWEFLRGERHLPEVMMSQGGKVTLTKSSPAHAITTEGPMTGNLYVNLHWSARLDQGSQGQLRRKLLQPRLLRQSDGGGGGLEGAPQNVDLDLACMYELTDGTRGVVQPLGKFFGDLSHPPYIKLSGDDKYGAPSGETMFINLEKKEQFKRLLIFVYIYDGTPAFASTHAVIQIIPPTGPRLEVTLDRREAAARSCAVLLIENEGGVLMARREVRYVHGFQADLDRLYGFGMQWERGYKED</sequence>